<organism evidence="2 3">
    <name type="scientific">Stentor coeruleus</name>
    <dbReference type="NCBI Taxonomy" id="5963"/>
    <lineage>
        <taxon>Eukaryota</taxon>
        <taxon>Sar</taxon>
        <taxon>Alveolata</taxon>
        <taxon>Ciliophora</taxon>
        <taxon>Postciliodesmatophora</taxon>
        <taxon>Heterotrichea</taxon>
        <taxon>Heterotrichida</taxon>
        <taxon>Stentoridae</taxon>
        <taxon>Stentor</taxon>
    </lineage>
</organism>
<sequence>MRPTNLGFRSPKERTAEYNLPNVTFDGRSLPYLQTTQRPTMPTSKRFVQYDTMARRTSATVGPGSYNLREEPIQHWNISGTPVIRPYHAVKDPSSNAYFFIGNHMVFDSNFVKKSRKSSAPSLETNEMKPARNSSSTTSRKEGSVKRQDSLEKMKNSPYLAHRLKNNPIIA</sequence>
<name>A0A1R2BPQ1_9CILI</name>
<protein>
    <submittedName>
        <fullName evidence="2">Uncharacterized protein</fullName>
    </submittedName>
</protein>
<evidence type="ECO:0000313" key="3">
    <source>
        <dbReference type="Proteomes" id="UP000187209"/>
    </source>
</evidence>
<feature type="compositionally biased region" description="Basic and acidic residues" evidence="1">
    <location>
        <begin position="139"/>
        <end position="155"/>
    </location>
</feature>
<dbReference type="AlphaFoldDB" id="A0A1R2BPQ1"/>
<dbReference type="OrthoDB" id="319236at2759"/>
<proteinExistence type="predicted"/>
<dbReference type="EMBL" id="MPUH01000508">
    <property type="protein sequence ID" value="OMJ78696.1"/>
    <property type="molecule type" value="Genomic_DNA"/>
</dbReference>
<gene>
    <name evidence="2" type="ORF">SteCoe_21415</name>
</gene>
<dbReference type="Proteomes" id="UP000187209">
    <property type="component" value="Unassembled WGS sequence"/>
</dbReference>
<evidence type="ECO:0000313" key="2">
    <source>
        <dbReference type="EMBL" id="OMJ78696.1"/>
    </source>
</evidence>
<reference evidence="2 3" key="1">
    <citation type="submission" date="2016-11" db="EMBL/GenBank/DDBJ databases">
        <title>The macronuclear genome of Stentor coeruleus: a giant cell with tiny introns.</title>
        <authorList>
            <person name="Slabodnick M."/>
            <person name="Ruby J.G."/>
            <person name="Reiff S.B."/>
            <person name="Swart E.C."/>
            <person name="Gosai S."/>
            <person name="Prabakaran S."/>
            <person name="Witkowska E."/>
            <person name="Larue G.E."/>
            <person name="Fisher S."/>
            <person name="Freeman R.M."/>
            <person name="Gunawardena J."/>
            <person name="Chu W."/>
            <person name="Stover N.A."/>
            <person name="Gregory B.D."/>
            <person name="Nowacki M."/>
            <person name="Derisi J."/>
            <person name="Roy S.W."/>
            <person name="Marshall W.F."/>
            <person name="Sood P."/>
        </authorList>
    </citation>
    <scope>NUCLEOTIDE SEQUENCE [LARGE SCALE GENOMIC DNA]</scope>
    <source>
        <strain evidence="2">WM001</strain>
    </source>
</reference>
<evidence type="ECO:0000256" key="1">
    <source>
        <dbReference type="SAM" id="MobiDB-lite"/>
    </source>
</evidence>
<keyword evidence="3" id="KW-1185">Reference proteome</keyword>
<comment type="caution">
    <text evidence="2">The sequence shown here is derived from an EMBL/GenBank/DDBJ whole genome shotgun (WGS) entry which is preliminary data.</text>
</comment>
<feature type="region of interest" description="Disordered" evidence="1">
    <location>
        <begin position="118"/>
        <end position="171"/>
    </location>
</feature>
<accession>A0A1R2BPQ1</accession>